<dbReference type="Proteomes" id="UP001176941">
    <property type="component" value="Chromosome 25"/>
</dbReference>
<keyword evidence="3" id="KW-1185">Reference proteome</keyword>
<sequence length="253" mass="28027">MENRHQSLRITLPSPFSASQDPEFCPVEWAERSLASTQARDRFSTQEHETPGNLRIQIQPFTSSALPGAHGCSRDPRARERAHLRQPDPALQLTQREEPAVPRQTDSGWSSRKVGQGRGQEYRATWITKVFLEAALEPKAGTLRVQRGDAQTAGEQPSGPLISLGEAAAEDHVSSFQERRGTVLRPPWSFRGRIAPPGLFSSVFTEERRIAPRLSAADAKDTCAGKRSQTPPGSIRLRREHVRAPGVLPEVTF</sequence>
<dbReference type="EMBL" id="OX459961">
    <property type="protein sequence ID" value="CAI9165768.1"/>
    <property type="molecule type" value="Genomic_DNA"/>
</dbReference>
<proteinExistence type="predicted"/>
<evidence type="ECO:0000313" key="3">
    <source>
        <dbReference type="Proteomes" id="UP001176941"/>
    </source>
</evidence>
<feature type="region of interest" description="Disordered" evidence="1">
    <location>
        <begin position="35"/>
        <end position="116"/>
    </location>
</feature>
<evidence type="ECO:0000313" key="2">
    <source>
        <dbReference type="EMBL" id="CAI9165768.1"/>
    </source>
</evidence>
<feature type="compositionally biased region" description="Basic and acidic residues" evidence="1">
    <location>
        <begin position="39"/>
        <end position="50"/>
    </location>
</feature>
<feature type="compositionally biased region" description="Basic and acidic residues" evidence="1">
    <location>
        <begin position="72"/>
        <end position="86"/>
    </location>
</feature>
<organism evidence="2 3">
    <name type="scientific">Rangifer tarandus platyrhynchus</name>
    <name type="common">Svalbard reindeer</name>
    <dbReference type="NCBI Taxonomy" id="3082113"/>
    <lineage>
        <taxon>Eukaryota</taxon>
        <taxon>Metazoa</taxon>
        <taxon>Chordata</taxon>
        <taxon>Craniata</taxon>
        <taxon>Vertebrata</taxon>
        <taxon>Euteleostomi</taxon>
        <taxon>Mammalia</taxon>
        <taxon>Eutheria</taxon>
        <taxon>Laurasiatheria</taxon>
        <taxon>Artiodactyla</taxon>
        <taxon>Ruminantia</taxon>
        <taxon>Pecora</taxon>
        <taxon>Cervidae</taxon>
        <taxon>Odocoileinae</taxon>
        <taxon>Rangifer</taxon>
    </lineage>
</organism>
<gene>
    <name evidence="2" type="ORF">MRATA1EN1_LOCUS14730</name>
</gene>
<evidence type="ECO:0000256" key="1">
    <source>
        <dbReference type="SAM" id="MobiDB-lite"/>
    </source>
</evidence>
<protein>
    <submittedName>
        <fullName evidence="2">Uncharacterized protein</fullName>
    </submittedName>
</protein>
<feature type="region of interest" description="Disordered" evidence="1">
    <location>
        <begin position="216"/>
        <end position="253"/>
    </location>
</feature>
<name>A0ABN8YZA4_RANTA</name>
<feature type="region of interest" description="Disordered" evidence="1">
    <location>
        <begin position="1"/>
        <end position="21"/>
    </location>
</feature>
<reference evidence="2" key="1">
    <citation type="submission" date="2023-04" db="EMBL/GenBank/DDBJ databases">
        <authorList>
            <consortium name="ELIXIR-Norway"/>
        </authorList>
    </citation>
    <scope>NUCLEOTIDE SEQUENCE [LARGE SCALE GENOMIC DNA]</scope>
</reference>
<accession>A0ABN8YZA4</accession>